<name>A0ABR3J9F3_9AGAR</name>
<comment type="similarity">
    <text evidence="1">Belongs to the SKP1 family.</text>
</comment>
<dbReference type="SUPFAM" id="SSF54695">
    <property type="entry name" value="POZ domain"/>
    <property type="match status" value="1"/>
</dbReference>
<sequence length="115" mass="13245">MTEDASMRTEPKDSDWIRVTSKNGFSYLARRNVVNASGTLKNMLDVDSNFAEGISRVCPIEERPYIVEKLMEYMMFKAYYSKVGPKEDIPVHDFMERIPAPIVLELLLAADYQDM</sequence>
<keyword evidence="4" id="KW-1185">Reference proteome</keyword>
<comment type="caution">
    <text evidence="3">The sequence shown here is derived from an EMBL/GenBank/DDBJ whole genome shotgun (WGS) entry which is preliminary data.</text>
</comment>
<reference evidence="4" key="1">
    <citation type="submission" date="2024-06" db="EMBL/GenBank/DDBJ databases">
        <title>Multi-omics analyses provide insights into the biosynthesis of the anticancer antibiotic pleurotin in Hohenbuehelia grisea.</title>
        <authorList>
            <person name="Weaver J.A."/>
            <person name="Alberti F."/>
        </authorList>
    </citation>
    <scope>NUCLEOTIDE SEQUENCE [LARGE SCALE GENOMIC DNA]</scope>
    <source>
        <strain evidence="4">T-177</strain>
    </source>
</reference>
<dbReference type="InterPro" id="IPR039948">
    <property type="entry name" value="ELC1"/>
</dbReference>
<dbReference type="InterPro" id="IPR001232">
    <property type="entry name" value="SKP1-like"/>
</dbReference>
<dbReference type="Proteomes" id="UP001556367">
    <property type="component" value="Unassembled WGS sequence"/>
</dbReference>
<evidence type="ECO:0000313" key="4">
    <source>
        <dbReference type="Proteomes" id="UP001556367"/>
    </source>
</evidence>
<evidence type="ECO:0000256" key="2">
    <source>
        <dbReference type="ARBA" id="ARBA00021347"/>
    </source>
</evidence>
<organism evidence="3 4">
    <name type="scientific">Hohenbuehelia grisea</name>
    <dbReference type="NCBI Taxonomy" id="104357"/>
    <lineage>
        <taxon>Eukaryota</taxon>
        <taxon>Fungi</taxon>
        <taxon>Dikarya</taxon>
        <taxon>Basidiomycota</taxon>
        <taxon>Agaricomycotina</taxon>
        <taxon>Agaricomycetes</taxon>
        <taxon>Agaricomycetidae</taxon>
        <taxon>Agaricales</taxon>
        <taxon>Pleurotineae</taxon>
        <taxon>Pleurotaceae</taxon>
        <taxon>Hohenbuehelia</taxon>
    </lineage>
</organism>
<dbReference type="EMBL" id="JASNQZ010000011">
    <property type="protein sequence ID" value="KAL0952110.1"/>
    <property type="molecule type" value="Genomic_DNA"/>
</dbReference>
<evidence type="ECO:0000313" key="3">
    <source>
        <dbReference type="EMBL" id="KAL0952110.1"/>
    </source>
</evidence>
<evidence type="ECO:0000256" key="1">
    <source>
        <dbReference type="ARBA" id="ARBA00009993"/>
    </source>
</evidence>
<accession>A0ABR3J9F3</accession>
<dbReference type="Gene3D" id="3.30.710.10">
    <property type="entry name" value="Potassium Channel Kv1.1, Chain A"/>
    <property type="match status" value="1"/>
</dbReference>
<protein>
    <recommendedName>
        <fullName evidence="2">Elongin-C</fullName>
    </recommendedName>
</protein>
<gene>
    <name evidence="3" type="ORF">HGRIS_008741</name>
</gene>
<proteinExistence type="inferred from homology"/>
<dbReference type="InterPro" id="IPR011333">
    <property type="entry name" value="SKP1/BTB/POZ_sf"/>
</dbReference>
<dbReference type="SMART" id="SM00512">
    <property type="entry name" value="Skp1"/>
    <property type="match status" value="1"/>
</dbReference>
<dbReference type="PANTHER" id="PTHR20648">
    <property type="entry name" value="ELONGIN-C"/>
    <property type="match status" value="1"/>
</dbReference>